<evidence type="ECO:0000313" key="1">
    <source>
        <dbReference type="EMBL" id="OJT14745.1"/>
    </source>
</evidence>
<dbReference type="STRING" id="154538.A0A1M2W4F6"/>
<keyword evidence="2" id="KW-1185">Reference proteome</keyword>
<dbReference type="InterPro" id="IPR052055">
    <property type="entry name" value="Hepadnavirus_pol/RT"/>
</dbReference>
<dbReference type="Proteomes" id="UP000184267">
    <property type="component" value="Unassembled WGS sequence"/>
</dbReference>
<reference evidence="1 2" key="1">
    <citation type="submission" date="2016-10" db="EMBL/GenBank/DDBJ databases">
        <title>Genome sequence of the basidiomycete white-rot fungus Trametes pubescens.</title>
        <authorList>
            <person name="Makela M.R."/>
            <person name="Granchi Z."/>
            <person name="Peng M."/>
            <person name="De Vries R.P."/>
            <person name="Grigoriev I."/>
            <person name="Riley R."/>
            <person name="Hilden K."/>
        </authorList>
    </citation>
    <scope>NUCLEOTIDE SEQUENCE [LARGE SCALE GENOMIC DNA]</scope>
    <source>
        <strain evidence="1 2">FBCC735</strain>
    </source>
</reference>
<protein>
    <submittedName>
        <fullName evidence="1">Uncharacterized protein</fullName>
    </submittedName>
</protein>
<proteinExistence type="predicted"/>
<organism evidence="1 2">
    <name type="scientific">Trametes pubescens</name>
    <name type="common">White-rot fungus</name>
    <dbReference type="NCBI Taxonomy" id="154538"/>
    <lineage>
        <taxon>Eukaryota</taxon>
        <taxon>Fungi</taxon>
        <taxon>Dikarya</taxon>
        <taxon>Basidiomycota</taxon>
        <taxon>Agaricomycotina</taxon>
        <taxon>Agaricomycetes</taxon>
        <taxon>Polyporales</taxon>
        <taxon>Polyporaceae</taxon>
        <taxon>Trametes</taxon>
    </lineage>
</organism>
<dbReference type="PANTHER" id="PTHR33050">
    <property type="entry name" value="REVERSE TRANSCRIPTASE DOMAIN-CONTAINING PROTEIN"/>
    <property type="match status" value="1"/>
</dbReference>
<dbReference type="OrthoDB" id="3249498at2759"/>
<comment type="caution">
    <text evidence="1">The sequence shown here is derived from an EMBL/GenBank/DDBJ whole genome shotgun (WGS) entry which is preliminary data.</text>
</comment>
<name>A0A1M2W4F6_TRAPU</name>
<gene>
    <name evidence="1" type="ORF">TRAPUB_8693</name>
</gene>
<evidence type="ECO:0000313" key="2">
    <source>
        <dbReference type="Proteomes" id="UP000184267"/>
    </source>
</evidence>
<dbReference type="OMA" id="WIAVAIR"/>
<dbReference type="PANTHER" id="PTHR33050:SF7">
    <property type="entry name" value="RIBONUCLEASE H"/>
    <property type="match status" value="1"/>
</dbReference>
<accession>A0A1M2W4F6</accession>
<sequence length="438" mass="49012">MPIHVVPKPHSTKLRLVNDQSAGLFSLNSMICPESIKGVVLDGIPALGDSLHRFRRARAGAPLIMWKSDVSQAYQRMPVLPYWQIRQVVTIDSYRHVDHCNLFRGRGSLKVWGAFDSLVSWIAEHKAEVFDKYNYVDNDFGFAEHADVKWYTPYSQYFPTPQACLLRLWDELGVPHEHHKQLHGPVLPIIGLDVAPNAMVVSLPAEGCTRLLAAIDEISTVTLGNRRRSLAEFQSFTGYANWAFNVYPLLKPALSNIYEKDGWEVKPSRRDLPQCRNDLIEGALEDEFALTDASGTGLGIYFPWLHLGFYCDLPTGAPTGTIFFFEALAICTAIHYARVWRQAGCFVKHLAILSDNSNSVAIFKSLRTSPMYNSILKSTVDVMIDCKLDIRVDHIPGDLNVIADALSRGKLDFVREHVPGITLLLLTPPQDALGVSVL</sequence>
<dbReference type="AlphaFoldDB" id="A0A1M2W4F6"/>
<dbReference type="EMBL" id="MNAD01000244">
    <property type="protein sequence ID" value="OJT14745.1"/>
    <property type="molecule type" value="Genomic_DNA"/>
</dbReference>